<name>A0A1I5SVR9_9SPHN</name>
<dbReference type="Proteomes" id="UP000199586">
    <property type="component" value="Unassembled WGS sequence"/>
</dbReference>
<organism evidence="1 2">
    <name type="scientific">Sphingomonas rubra</name>
    <dbReference type="NCBI Taxonomy" id="634430"/>
    <lineage>
        <taxon>Bacteria</taxon>
        <taxon>Pseudomonadati</taxon>
        <taxon>Pseudomonadota</taxon>
        <taxon>Alphaproteobacteria</taxon>
        <taxon>Sphingomonadales</taxon>
        <taxon>Sphingomonadaceae</taxon>
        <taxon>Sphingomonas</taxon>
    </lineage>
</organism>
<sequence length="234" mass="26544">MIAATKPMFDWMPSNQDELAAQLHQRVAEASFPCVGAKAALAKGTLEVLAARDLTSAWDDLRIHDRLLHFAAAYRAKPELYRSLAVVFDTPLALSEAEFERLLWTRVQSLSDKDVWRGQHYDDSVSADPDDPHFSLSFGGEAFFVVGLHPNASRPARRFPNPVMVFNLHDQFEILRAQGKYERMREKIMVRDEAIAGSRNPMLQRHGEASEARQYSGRAVDADWRCPFHYKGAE</sequence>
<evidence type="ECO:0000313" key="2">
    <source>
        <dbReference type="Proteomes" id="UP000199586"/>
    </source>
</evidence>
<reference evidence="1 2" key="1">
    <citation type="submission" date="2016-10" db="EMBL/GenBank/DDBJ databases">
        <authorList>
            <person name="de Groot N.N."/>
        </authorList>
    </citation>
    <scope>NUCLEOTIDE SEQUENCE [LARGE SCALE GENOMIC DNA]</scope>
    <source>
        <strain evidence="1 2">CGMCC 1.9113</strain>
    </source>
</reference>
<dbReference type="Pfam" id="PF08892">
    <property type="entry name" value="YqcI_YcgG"/>
    <property type="match status" value="1"/>
</dbReference>
<dbReference type="InterPro" id="IPR014988">
    <property type="entry name" value="Uncharacterised_YqcI/YcgG"/>
</dbReference>
<protein>
    <recommendedName>
        <fullName evidence="3">YqcI/YcgG family protein</fullName>
    </recommendedName>
</protein>
<dbReference type="PANTHER" id="PTHR40045">
    <property type="entry name" value="YCGG FAMILY PROTEIN"/>
    <property type="match status" value="1"/>
</dbReference>
<dbReference type="NCBIfam" id="NF041366">
    <property type="entry name" value="GntA_guanitoxin"/>
    <property type="match status" value="1"/>
</dbReference>
<evidence type="ECO:0008006" key="3">
    <source>
        <dbReference type="Google" id="ProtNLM"/>
    </source>
</evidence>
<evidence type="ECO:0000313" key="1">
    <source>
        <dbReference type="EMBL" id="SFP74875.1"/>
    </source>
</evidence>
<dbReference type="STRING" id="634430.SAMN04488241_106187"/>
<accession>A0A1I5SVR9</accession>
<keyword evidence="2" id="KW-1185">Reference proteome</keyword>
<dbReference type="AlphaFoldDB" id="A0A1I5SVR9"/>
<proteinExistence type="predicted"/>
<gene>
    <name evidence="1" type="ORF">SAMN04488241_106187</name>
</gene>
<dbReference type="PANTHER" id="PTHR40045:SF1">
    <property type="entry name" value="YQCI_YCGG FAMILY PROTEIN"/>
    <property type="match status" value="1"/>
</dbReference>
<dbReference type="EMBL" id="FOXP01000006">
    <property type="protein sequence ID" value="SFP74875.1"/>
    <property type="molecule type" value="Genomic_DNA"/>
</dbReference>